<dbReference type="InterPro" id="IPR000504">
    <property type="entry name" value="RRM_dom"/>
</dbReference>
<dbReference type="Proteomes" id="UP000188354">
    <property type="component" value="Chromosome LG03"/>
</dbReference>
<evidence type="ECO:0000256" key="5">
    <source>
        <dbReference type="ARBA" id="ARBA00023242"/>
    </source>
</evidence>
<evidence type="ECO:0000256" key="1">
    <source>
        <dbReference type="ARBA" id="ARBA00004123"/>
    </source>
</evidence>
<dbReference type="SMART" id="SM00255">
    <property type="entry name" value="TIR"/>
    <property type="match status" value="1"/>
</dbReference>
<organism evidence="9 10">
    <name type="scientific">Lupinus angustifolius</name>
    <name type="common">Narrow-leaved blue lupine</name>
    <dbReference type="NCBI Taxonomy" id="3871"/>
    <lineage>
        <taxon>Eukaryota</taxon>
        <taxon>Viridiplantae</taxon>
        <taxon>Streptophyta</taxon>
        <taxon>Embryophyta</taxon>
        <taxon>Tracheophyta</taxon>
        <taxon>Spermatophyta</taxon>
        <taxon>Magnoliopsida</taxon>
        <taxon>eudicotyledons</taxon>
        <taxon>Gunneridae</taxon>
        <taxon>Pentapetalae</taxon>
        <taxon>rosids</taxon>
        <taxon>fabids</taxon>
        <taxon>Fabales</taxon>
        <taxon>Fabaceae</taxon>
        <taxon>Papilionoideae</taxon>
        <taxon>50 kb inversion clade</taxon>
        <taxon>genistoids sensu lato</taxon>
        <taxon>core genistoids</taxon>
        <taxon>Genisteae</taxon>
        <taxon>Lupinus</taxon>
    </lineage>
</organism>
<evidence type="ECO:0000313" key="10">
    <source>
        <dbReference type="Proteomes" id="UP000188354"/>
    </source>
</evidence>
<dbReference type="SUPFAM" id="SSF52200">
    <property type="entry name" value="Toll/Interleukin receptor TIR domain"/>
    <property type="match status" value="1"/>
</dbReference>
<keyword evidence="5" id="KW-0539">Nucleus</keyword>
<comment type="subcellular location">
    <subcellularLocation>
        <location evidence="1">Nucleus</location>
    </subcellularLocation>
</comment>
<dbReference type="Gene3D" id="3.40.50.10140">
    <property type="entry name" value="Toll/interleukin-1 receptor homology (TIR) domain"/>
    <property type="match status" value="1"/>
</dbReference>
<dbReference type="SUPFAM" id="SSF52058">
    <property type="entry name" value="L domain-like"/>
    <property type="match status" value="1"/>
</dbReference>
<dbReference type="CDD" id="cd12330">
    <property type="entry name" value="RRM2_Hrp1p"/>
    <property type="match status" value="1"/>
</dbReference>
<protein>
    <recommendedName>
        <fullName evidence="11">TIR domain-containing protein</fullName>
    </recommendedName>
</protein>
<dbReference type="PROSITE" id="PS50104">
    <property type="entry name" value="TIR"/>
    <property type="match status" value="1"/>
</dbReference>
<dbReference type="Gramene" id="OIW15903">
    <property type="protein sequence ID" value="OIW15903"/>
    <property type="gene ID" value="TanjilG_04438"/>
</dbReference>
<evidence type="ECO:0008006" key="11">
    <source>
        <dbReference type="Google" id="ProtNLM"/>
    </source>
</evidence>
<keyword evidence="10" id="KW-1185">Reference proteome</keyword>
<dbReference type="FunFam" id="3.40.50.10140:FF:000007">
    <property type="entry name" value="Disease resistance protein (TIR-NBS-LRR class)"/>
    <property type="match status" value="1"/>
</dbReference>
<reference evidence="9 10" key="1">
    <citation type="journal article" date="2017" name="Plant Biotechnol. J.">
        <title>A comprehensive draft genome sequence for lupin (Lupinus angustifolius), an emerging health food: insights into plant-microbe interactions and legume evolution.</title>
        <authorList>
            <person name="Hane J.K."/>
            <person name="Ming Y."/>
            <person name="Kamphuis L.G."/>
            <person name="Nelson M.N."/>
            <person name="Garg G."/>
            <person name="Atkins C.A."/>
            <person name="Bayer P.E."/>
            <person name="Bravo A."/>
            <person name="Bringans S."/>
            <person name="Cannon S."/>
            <person name="Edwards D."/>
            <person name="Foley R."/>
            <person name="Gao L.L."/>
            <person name="Harrison M.J."/>
            <person name="Huang W."/>
            <person name="Hurgobin B."/>
            <person name="Li S."/>
            <person name="Liu C.W."/>
            <person name="McGrath A."/>
            <person name="Morahan G."/>
            <person name="Murray J."/>
            <person name="Weller J."/>
            <person name="Jian J."/>
            <person name="Singh K.B."/>
        </authorList>
    </citation>
    <scope>NUCLEOTIDE SEQUENCE [LARGE SCALE GENOMIC DNA]</scope>
    <source>
        <strain evidence="10">cv. Tanjil</strain>
        <tissue evidence="9">Whole plant</tissue>
    </source>
</reference>
<dbReference type="GO" id="GO:0000785">
    <property type="term" value="C:chromatin"/>
    <property type="evidence" value="ECO:0007669"/>
    <property type="project" value="TreeGrafter"/>
</dbReference>
<dbReference type="InterPro" id="IPR011713">
    <property type="entry name" value="Leu-rich_rpt_3"/>
</dbReference>
<dbReference type="InterPro" id="IPR035897">
    <property type="entry name" value="Toll_tir_struct_dom_sf"/>
</dbReference>
<feature type="domain" description="RRM" evidence="7">
    <location>
        <begin position="781"/>
        <end position="859"/>
    </location>
</feature>
<dbReference type="InterPro" id="IPR045344">
    <property type="entry name" value="C-JID"/>
</dbReference>
<dbReference type="PANTHER" id="PTHR48033">
    <property type="entry name" value="RNA-BINDING (RRM/RBD/RNP MOTIFS) FAMILY PROTEIN"/>
    <property type="match status" value="1"/>
</dbReference>
<dbReference type="PROSITE" id="PS50102">
    <property type="entry name" value="RRM"/>
    <property type="match status" value="2"/>
</dbReference>
<dbReference type="FunFam" id="3.30.70.330:FF:000580">
    <property type="entry name" value="RNA-binding (RRM/RBD/RNP motifs) family protein"/>
    <property type="match status" value="1"/>
</dbReference>
<dbReference type="PANTHER" id="PTHR48033:SF10">
    <property type="entry name" value="RNA-BINDING PROTEIN SQUID"/>
    <property type="match status" value="1"/>
</dbReference>
<dbReference type="Pfam" id="PF07725">
    <property type="entry name" value="LRR_3"/>
    <property type="match status" value="1"/>
</dbReference>
<evidence type="ECO:0000256" key="4">
    <source>
        <dbReference type="ARBA" id="ARBA00023027"/>
    </source>
</evidence>
<evidence type="ECO:0000256" key="3">
    <source>
        <dbReference type="ARBA" id="ARBA00022737"/>
    </source>
</evidence>
<accession>A0A4P1RQH4</accession>
<dbReference type="EMBL" id="CM007363">
    <property type="protein sequence ID" value="OIW15903.1"/>
    <property type="molecule type" value="Genomic_DNA"/>
</dbReference>
<feature type="domain" description="RRM" evidence="7">
    <location>
        <begin position="692"/>
        <end position="768"/>
    </location>
</feature>
<dbReference type="Pfam" id="PF20160">
    <property type="entry name" value="C-JID"/>
    <property type="match status" value="1"/>
</dbReference>
<dbReference type="STRING" id="3871.A0A4P1RQH4"/>
<dbReference type="AlphaFoldDB" id="A0A4P1RQH4"/>
<keyword evidence="2" id="KW-0433">Leucine-rich repeat</keyword>
<dbReference type="SUPFAM" id="SSF54928">
    <property type="entry name" value="RNA-binding domain, RBD"/>
    <property type="match status" value="2"/>
</dbReference>
<dbReference type="GO" id="GO:0005654">
    <property type="term" value="C:nucleoplasm"/>
    <property type="evidence" value="ECO:0007669"/>
    <property type="project" value="TreeGrafter"/>
</dbReference>
<dbReference type="InterPro" id="IPR012677">
    <property type="entry name" value="Nucleotide-bd_a/b_plait_sf"/>
</dbReference>
<evidence type="ECO:0000259" key="7">
    <source>
        <dbReference type="PROSITE" id="PS50102"/>
    </source>
</evidence>
<dbReference type="GO" id="GO:0003723">
    <property type="term" value="F:RNA binding"/>
    <property type="evidence" value="ECO:0007669"/>
    <property type="project" value="UniProtKB-UniRule"/>
</dbReference>
<dbReference type="InterPro" id="IPR000157">
    <property type="entry name" value="TIR_dom"/>
</dbReference>
<feature type="domain" description="TIR" evidence="8">
    <location>
        <begin position="12"/>
        <end position="177"/>
    </location>
</feature>
<name>A0A4P1RQH4_LUPAN</name>
<proteinExistence type="predicted"/>
<evidence type="ECO:0000259" key="8">
    <source>
        <dbReference type="PROSITE" id="PS50104"/>
    </source>
</evidence>
<gene>
    <name evidence="9" type="ORF">TanjilG_04438</name>
</gene>
<keyword evidence="4" id="KW-0520">NAD</keyword>
<dbReference type="FunFam" id="3.30.70.330:FF:000051">
    <property type="entry name" value="Heterogeneous nuclear ribonucleoprotein 1"/>
    <property type="match status" value="1"/>
</dbReference>
<evidence type="ECO:0000256" key="2">
    <source>
        <dbReference type="ARBA" id="ARBA00022614"/>
    </source>
</evidence>
<dbReference type="Gene3D" id="3.30.70.330">
    <property type="match status" value="2"/>
</dbReference>
<dbReference type="GO" id="GO:0010468">
    <property type="term" value="P:regulation of gene expression"/>
    <property type="evidence" value="ECO:0007669"/>
    <property type="project" value="TreeGrafter"/>
</dbReference>
<dbReference type="CDD" id="cd12325">
    <property type="entry name" value="RRM1_hnRNPA_hnRNPD_like"/>
    <property type="match status" value="1"/>
</dbReference>
<dbReference type="GO" id="GO:0006950">
    <property type="term" value="P:response to stress"/>
    <property type="evidence" value="ECO:0007669"/>
    <property type="project" value="UniProtKB-ARBA"/>
</dbReference>
<keyword evidence="3" id="KW-0677">Repeat</keyword>
<dbReference type="Gene3D" id="3.80.10.10">
    <property type="entry name" value="Ribonuclease Inhibitor"/>
    <property type="match status" value="2"/>
</dbReference>
<dbReference type="Pfam" id="PF01582">
    <property type="entry name" value="TIR"/>
    <property type="match status" value="1"/>
</dbReference>
<sequence>MESSSSCGVTQIKYDVFISFRGTDIRYGFLSHLKKELRQKQVDAFVDDRLESGDEISPALVKAIEQSLISLIIFSKDYASSKWCLEELVKIVECMARNKQIVVPVFYNVDPSHVRYQKGTYGDAFAIHEKKKRNLSKLQNWRSALNIAANLSGFHSSNFGDEVELIEEVVKCLLARLNLMYQKNLVELNMTWSRAEKLWDGIQNLQHLKKIDLSNSKHLLELPDFSKATNLEEIELFGCRNLLNVHPSILSLHKLNMKDFGGCSRLKEFSLTSENMKDLNLNSTAINELPSSIGRLKKLETLALDHCKGLNNLPDKVADLGSLRVLRIYGCIQLDASNLHVLFNGLRSLETLLLEECLNLHEIPDNISLLCSLHHLLLKGTNVERFPTSIKHLTKLEKLDLSGCKRLHFLPELPLSIKELYATNCSSLETVMFPLRTTDLVHAYKSYTTFQNCVKLDKHSLKAIGVNALVDIKKLAYEHLSNIGTKYLDGPAYVIYPGNQVPESFRDRTTQASVTIDLSSAPSCSKVIGFIFCVIVGKFPSNDKNFIGCDCYLETGNGERVSLGHKMNNAWSSIHACEFLSDHVCMWFDEQCCLQNCERQDENIEELVAKVTFEYFAQSGSSWEKENDIMIKGCGVCPIYDSEYHDFIKQMELDLTLQNGTQYLKQKCKAFIFPPLQSENWKSATQGLKEILKLFVGGISWETSEETFFKYFNKFGEVVDSVIMMDKHSGRPRGFGFVTFTDSAVADKVLAQEHTIDGRVVEVKRTVPRGDMEATAVFRTKKIFVGGIPQFLTDDELKEYFSPYGNIVEHQIMLDYQTGRSRGFGFVTFDSEDSVEKVVSAGIIHELGGKQVEIKRAEPKRSGVDYSSTSRKSYVGFGNEMNGFGGHNSRGHNIGRRGGPYTDSGMNGAYSQFDGSYGGNSATAYGGYCGYGYGFGYGGPMYCFGGYGVNSYVNPGGYGAIATYGDGNAYGRVGGFNGTFGYDSGKVAEKDESPANGRYHPYWK</sequence>
<dbReference type="SMART" id="SM00360">
    <property type="entry name" value="RRM"/>
    <property type="match status" value="2"/>
</dbReference>
<evidence type="ECO:0000313" key="9">
    <source>
        <dbReference type="EMBL" id="OIW15903.1"/>
    </source>
</evidence>
<dbReference type="InterPro" id="IPR032675">
    <property type="entry name" value="LRR_dom_sf"/>
</dbReference>
<dbReference type="Pfam" id="PF00076">
    <property type="entry name" value="RRM_1"/>
    <property type="match status" value="2"/>
</dbReference>
<dbReference type="GO" id="GO:0007165">
    <property type="term" value="P:signal transduction"/>
    <property type="evidence" value="ECO:0007669"/>
    <property type="project" value="InterPro"/>
</dbReference>
<evidence type="ECO:0000256" key="6">
    <source>
        <dbReference type="PROSITE-ProRule" id="PRU00176"/>
    </source>
</evidence>
<keyword evidence="6" id="KW-0694">RNA-binding</keyword>
<dbReference type="InterPro" id="IPR035979">
    <property type="entry name" value="RBD_domain_sf"/>
</dbReference>